<dbReference type="Pfam" id="PF06182">
    <property type="entry name" value="ABC2_membrane_6"/>
    <property type="match status" value="1"/>
</dbReference>
<organism evidence="2 3">
    <name type="scientific">Clostridium tertium</name>
    <dbReference type="NCBI Taxonomy" id="1559"/>
    <lineage>
        <taxon>Bacteria</taxon>
        <taxon>Bacillati</taxon>
        <taxon>Bacillota</taxon>
        <taxon>Clostridia</taxon>
        <taxon>Eubacteriales</taxon>
        <taxon>Clostridiaceae</taxon>
        <taxon>Clostridium</taxon>
    </lineage>
</organism>
<comment type="caution">
    <text evidence="2">The sequence shown here is derived from an EMBL/GenBank/DDBJ whole genome shotgun (WGS) entry which is preliminary data.</text>
</comment>
<keyword evidence="1" id="KW-1133">Transmembrane helix</keyword>
<accession>A0A9X3XHA3</accession>
<protein>
    <submittedName>
        <fullName evidence="2">ABC-2 family transporter protein</fullName>
    </submittedName>
</protein>
<dbReference type="PANTHER" id="PTHR36832:SF1">
    <property type="entry name" value="SLR1174 PROTEIN"/>
    <property type="match status" value="1"/>
</dbReference>
<gene>
    <name evidence="2" type="ORF">NE398_03330</name>
</gene>
<keyword evidence="3" id="KW-1185">Reference proteome</keyword>
<feature type="transmembrane region" description="Helical" evidence="1">
    <location>
        <begin position="187"/>
        <end position="206"/>
    </location>
</feature>
<name>A0A9X3XHA3_9CLOT</name>
<evidence type="ECO:0000256" key="1">
    <source>
        <dbReference type="SAM" id="Phobius"/>
    </source>
</evidence>
<dbReference type="RefSeq" id="WP_272470063.1">
    <property type="nucleotide sequence ID" value="NZ_JAMRYU010000002.1"/>
</dbReference>
<evidence type="ECO:0000313" key="3">
    <source>
        <dbReference type="Proteomes" id="UP001141183"/>
    </source>
</evidence>
<sequence length="236" mass="27435">MKSFFDIKSYLTFTKNTFQKNLSYRANAILFFLGDLMLLFVTFYLWKAIYRSSNSMIIKGFNLNEMIVYVLISFITSVIVNADIAYIISREVREGSIAINLIRPINYQKRMFFESLGNLAYNFIVVFFIGFVVVTILKVNYSGEFSIDNIILYFISIFAGFLINFYYSYIFGLLSFKITNMWGLTQIMNAISQLLSGALIPIVFFPSWMQEIFNFLPFSSMIYTPSMIYLGKLTNI</sequence>
<evidence type="ECO:0000313" key="2">
    <source>
        <dbReference type="EMBL" id="MDC4239208.1"/>
    </source>
</evidence>
<feature type="transmembrane region" description="Helical" evidence="1">
    <location>
        <begin position="151"/>
        <end position="175"/>
    </location>
</feature>
<proteinExistence type="predicted"/>
<feature type="transmembrane region" description="Helical" evidence="1">
    <location>
        <begin position="28"/>
        <end position="46"/>
    </location>
</feature>
<dbReference type="InterPro" id="IPR010390">
    <property type="entry name" value="ABC-2_transporter-like"/>
</dbReference>
<feature type="transmembrane region" description="Helical" evidence="1">
    <location>
        <begin position="66"/>
        <end position="88"/>
    </location>
</feature>
<dbReference type="PANTHER" id="PTHR36832">
    <property type="entry name" value="SLR1174 PROTEIN-RELATED"/>
    <property type="match status" value="1"/>
</dbReference>
<reference evidence="2" key="1">
    <citation type="submission" date="2022-05" db="EMBL/GenBank/DDBJ databases">
        <title>Draft genome sequence of Clostridium tertium strain CP3 isolated from Peru.</title>
        <authorList>
            <person name="Hurtado R."/>
            <person name="Lima L."/>
            <person name="Sousa T."/>
            <person name="Jaiswal A.K."/>
            <person name="Tiwari S."/>
            <person name="Maturrano L."/>
            <person name="Brenig B."/>
            <person name="Azevedo V."/>
        </authorList>
    </citation>
    <scope>NUCLEOTIDE SEQUENCE</scope>
    <source>
        <strain evidence="2">CP3</strain>
    </source>
</reference>
<dbReference type="AlphaFoldDB" id="A0A9X3XHA3"/>
<keyword evidence="1" id="KW-0472">Membrane</keyword>
<dbReference type="EMBL" id="JAMRYU010000002">
    <property type="protein sequence ID" value="MDC4239208.1"/>
    <property type="molecule type" value="Genomic_DNA"/>
</dbReference>
<feature type="transmembrane region" description="Helical" evidence="1">
    <location>
        <begin position="119"/>
        <end position="139"/>
    </location>
</feature>
<keyword evidence="1" id="KW-0812">Transmembrane</keyword>
<dbReference type="Proteomes" id="UP001141183">
    <property type="component" value="Unassembled WGS sequence"/>
</dbReference>